<dbReference type="GO" id="GO:0005524">
    <property type="term" value="F:ATP binding"/>
    <property type="evidence" value="ECO:0007669"/>
    <property type="project" value="UniProtKB-KW"/>
</dbReference>
<dbReference type="EC" id="5.6.2.4" evidence="13 15"/>
<keyword evidence="10 15" id="KW-0234">DNA repair</keyword>
<dbReference type="NCBIfam" id="TIGR00643">
    <property type="entry name" value="recG"/>
    <property type="match status" value="1"/>
</dbReference>
<dbReference type="InterPro" id="IPR045562">
    <property type="entry name" value="RecG_dom3_C"/>
</dbReference>
<reference evidence="18 19" key="1">
    <citation type="journal article" date="2015" name="Genome Announc.">
        <title>Expanding the biotechnology potential of lactobacilli through comparative genomics of 213 strains and associated genera.</title>
        <authorList>
            <person name="Sun Z."/>
            <person name="Harris H.M."/>
            <person name="McCann A."/>
            <person name="Guo C."/>
            <person name="Argimon S."/>
            <person name="Zhang W."/>
            <person name="Yang X."/>
            <person name="Jeffery I.B."/>
            <person name="Cooney J.C."/>
            <person name="Kagawa T.F."/>
            <person name="Liu W."/>
            <person name="Song Y."/>
            <person name="Salvetti E."/>
            <person name="Wrobel A."/>
            <person name="Rasinkangas P."/>
            <person name="Parkhill J."/>
            <person name="Rea M.C."/>
            <person name="O'Sullivan O."/>
            <person name="Ritari J."/>
            <person name="Douillard F.P."/>
            <person name="Paul Ross R."/>
            <person name="Yang R."/>
            <person name="Briner A.E."/>
            <person name="Felis G.E."/>
            <person name="de Vos W.M."/>
            <person name="Barrangou R."/>
            <person name="Klaenhammer T.R."/>
            <person name="Caufield P.W."/>
            <person name="Cui Y."/>
            <person name="Zhang H."/>
            <person name="O'Toole P.W."/>
        </authorList>
    </citation>
    <scope>NUCLEOTIDE SEQUENCE [LARGE SCALE GENOMIC DNA]</scope>
    <source>
        <strain evidence="18 19">DSM 13345</strain>
    </source>
</reference>
<keyword evidence="11" id="KW-0413">Isomerase</keyword>
<dbReference type="InterPro" id="IPR012340">
    <property type="entry name" value="NA-bd_OB-fold"/>
</dbReference>
<dbReference type="SUPFAM" id="SSF52540">
    <property type="entry name" value="P-loop containing nucleoside triphosphate hydrolases"/>
    <property type="match status" value="2"/>
</dbReference>
<dbReference type="Pfam" id="PF00271">
    <property type="entry name" value="Helicase_C"/>
    <property type="match status" value="1"/>
</dbReference>
<comment type="function">
    <text evidence="15">Plays a critical role in recombination and DNA repair. Helps process Holliday junction intermediates to mature products by catalyzing branch migration. Has replication fork regression activity, unwinds stalled or blocked replication forks to make a HJ that can be resolved. Has a DNA unwinding activity characteristic of a DNA helicase with 3'-5' polarity.</text>
</comment>
<dbReference type="CDD" id="cd18811">
    <property type="entry name" value="SF2_C_RecG"/>
    <property type="match status" value="1"/>
</dbReference>
<keyword evidence="5 15" id="KW-0378">Hydrolase</keyword>
<evidence type="ECO:0000256" key="6">
    <source>
        <dbReference type="ARBA" id="ARBA00022806"/>
    </source>
</evidence>
<evidence type="ECO:0000256" key="8">
    <source>
        <dbReference type="ARBA" id="ARBA00023125"/>
    </source>
</evidence>
<dbReference type="InterPro" id="IPR004609">
    <property type="entry name" value="ATP-dep_DNA_helicase_RecG"/>
</dbReference>
<evidence type="ECO:0000256" key="12">
    <source>
        <dbReference type="ARBA" id="ARBA00034617"/>
    </source>
</evidence>
<dbReference type="InterPro" id="IPR011545">
    <property type="entry name" value="DEAD/DEAH_box_helicase_dom"/>
</dbReference>
<evidence type="ECO:0000256" key="15">
    <source>
        <dbReference type="RuleBase" id="RU363016"/>
    </source>
</evidence>
<name>A0A0R1NYA3_LIMMU</name>
<dbReference type="PROSITE" id="PS51192">
    <property type="entry name" value="HELICASE_ATP_BIND_1"/>
    <property type="match status" value="1"/>
</dbReference>
<comment type="catalytic activity">
    <reaction evidence="14 15">
        <text>ATP + H2O = ADP + phosphate + H(+)</text>
        <dbReference type="Rhea" id="RHEA:13065"/>
        <dbReference type="ChEBI" id="CHEBI:15377"/>
        <dbReference type="ChEBI" id="CHEBI:15378"/>
        <dbReference type="ChEBI" id="CHEBI:30616"/>
        <dbReference type="ChEBI" id="CHEBI:43474"/>
        <dbReference type="ChEBI" id="CHEBI:456216"/>
        <dbReference type="EC" id="5.6.2.4"/>
    </reaction>
</comment>
<keyword evidence="6 15" id="KW-0347">Helicase</keyword>
<dbReference type="GO" id="GO:0006281">
    <property type="term" value="P:DNA repair"/>
    <property type="evidence" value="ECO:0007669"/>
    <property type="project" value="UniProtKB-UniRule"/>
</dbReference>
<keyword evidence="8" id="KW-0238">DNA-binding</keyword>
<dbReference type="Gene3D" id="3.40.50.300">
    <property type="entry name" value="P-loop containing nucleotide triphosphate hydrolases"/>
    <property type="match status" value="2"/>
</dbReference>
<dbReference type="SMART" id="SM00487">
    <property type="entry name" value="DEXDc"/>
    <property type="match status" value="1"/>
</dbReference>
<dbReference type="GO" id="GO:0043138">
    <property type="term" value="F:3'-5' DNA helicase activity"/>
    <property type="evidence" value="ECO:0007669"/>
    <property type="project" value="UniProtKB-EC"/>
</dbReference>
<dbReference type="GO" id="GO:0016887">
    <property type="term" value="F:ATP hydrolysis activity"/>
    <property type="evidence" value="ECO:0007669"/>
    <property type="project" value="RHEA"/>
</dbReference>
<comment type="caution">
    <text evidence="18">The sequence shown here is derived from an EMBL/GenBank/DDBJ whole genome shotgun (WGS) entry which is preliminary data.</text>
</comment>
<dbReference type="PANTHER" id="PTHR47964:SF1">
    <property type="entry name" value="ATP-DEPENDENT DNA HELICASE HOMOLOG RECG, CHLOROPLASTIC"/>
    <property type="match status" value="1"/>
</dbReference>
<dbReference type="PROSITE" id="PS51194">
    <property type="entry name" value="HELICASE_CTER"/>
    <property type="match status" value="1"/>
</dbReference>
<gene>
    <name evidence="18" type="ORF">FC47_GL000679</name>
</gene>
<dbReference type="CDD" id="cd17992">
    <property type="entry name" value="DEXHc_RecG"/>
    <property type="match status" value="1"/>
</dbReference>
<evidence type="ECO:0000256" key="10">
    <source>
        <dbReference type="ARBA" id="ARBA00023204"/>
    </source>
</evidence>
<evidence type="ECO:0000259" key="16">
    <source>
        <dbReference type="PROSITE" id="PS51192"/>
    </source>
</evidence>
<evidence type="ECO:0000256" key="3">
    <source>
        <dbReference type="ARBA" id="ARBA00022741"/>
    </source>
</evidence>
<evidence type="ECO:0000256" key="4">
    <source>
        <dbReference type="ARBA" id="ARBA00022763"/>
    </source>
</evidence>
<dbReference type="PANTHER" id="PTHR47964">
    <property type="entry name" value="ATP-DEPENDENT DNA HELICASE HOMOLOG RECG, CHLOROPLASTIC"/>
    <property type="match status" value="1"/>
</dbReference>
<comment type="similarity">
    <text evidence="1 15">Belongs to the helicase family. RecG subfamily.</text>
</comment>
<proteinExistence type="inferred from homology"/>
<dbReference type="GO" id="GO:0006310">
    <property type="term" value="P:DNA recombination"/>
    <property type="evidence" value="ECO:0007669"/>
    <property type="project" value="UniProtKB-UniRule"/>
</dbReference>
<dbReference type="AlphaFoldDB" id="A0A0R1NYA3"/>
<dbReference type="InterPro" id="IPR047112">
    <property type="entry name" value="RecG/Mfd"/>
</dbReference>
<evidence type="ECO:0000256" key="1">
    <source>
        <dbReference type="ARBA" id="ARBA00007504"/>
    </source>
</evidence>
<dbReference type="SUPFAM" id="SSF50249">
    <property type="entry name" value="Nucleic acid-binding proteins"/>
    <property type="match status" value="1"/>
</dbReference>
<dbReference type="Gene3D" id="1.10.150.20">
    <property type="entry name" value="5' to 3' exonuclease, C-terminal subdomain"/>
    <property type="match status" value="1"/>
</dbReference>
<evidence type="ECO:0000256" key="5">
    <source>
        <dbReference type="ARBA" id="ARBA00022801"/>
    </source>
</evidence>
<dbReference type="InterPro" id="IPR014001">
    <property type="entry name" value="Helicase_ATP-bd"/>
</dbReference>
<dbReference type="EMBL" id="AZEQ01000016">
    <property type="protein sequence ID" value="KRL24902.1"/>
    <property type="molecule type" value="Genomic_DNA"/>
</dbReference>
<dbReference type="CDD" id="cd04488">
    <property type="entry name" value="RecG_wedge_OBF"/>
    <property type="match status" value="1"/>
</dbReference>
<dbReference type="NCBIfam" id="NF008165">
    <property type="entry name" value="PRK10917.1-3"/>
    <property type="match status" value="1"/>
</dbReference>
<dbReference type="Pfam" id="PF19833">
    <property type="entry name" value="RecG_dom3_C"/>
    <property type="match status" value="1"/>
</dbReference>
<evidence type="ECO:0000256" key="11">
    <source>
        <dbReference type="ARBA" id="ARBA00023235"/>
    </source>
</evidence>
<evidence type="ECO:0000313" key="19">
    <source>
        <dbReference type="Proteomes" id="UP000050901"/>
    </source>
</evidence>
<keyword evidence="4 15" id="KW-0227">DNA damage</keyword>
<feature type="domain" description="Helicase ATP-binding" evidence="16">
    <location>
        <begin position="286"/>
        <end position="447"/>
    </location>
</feature>
<dbReference type="NCBIfam" id="NF008168">
    <property type="entry name" value="PRK10917.2-2"/>
    <property type="match status" value="1"/>
</dbReference>
<dbReference type="InterPro" id="IPR033454">
    <property type="entry name" value="RecG_wedge"/>
</dbReference>
<comment type="catalytic activity">
    <reaction evidence="12 15">
        <text>Couples ATP hydrolysis with the unwinding of duplex DNA by translocating in the 3'-5' direction.</text>
        <dbReference type="EC" id="5.6.2.4"/>
    </reaction>
</comment>
<dbReference type="Pfam" id="PF00270">
    <property type="entry name" value="DEAD"/>
    <property type="match status" value="1"/>
</dbReference>
<keyword evidence="7 15" id="KW-0067">ATP-binding</keyword>
<evidence type="ECO:0000256" key="9">
    <source>
        <dbReference type="ARBA" id="ARBA00023172"/>
    </source>
</evidence>
<dbReference type="InterPro" id="IPR001650">
    <property type="entry name" value="Helicase_C-like"/>
</dbReference>
<dbReference type="InterPro" id="IPR027417">
    <property type="entry name" value="P-loop_NTPase"/>
</dbReference>
<evidence type="ECO:0000256" key="2">
    <source>
        <dbReference type="ARBA" id="ARBA00017846"/>
    </source>
</evidence>
<evidence type="ECO:0000256" key="14">
    <source>
        <dbReference type="ARBA" id="ARBA00048988"/>
    </source>
</evidence>
<dbReference type="SMART" id="SM00490">
    <property type="entry name" value="HELICc"/>
    <property type="match status" value="1"/>
</dbReference>
<evidence type="ECO:0000313" key="18">
    <source>
        <dbReference type="EMBL" id="KRL24902.1"/>
    </source>
</evidence>
<dbReference type="GO" id="GO:0003677">
    <property type="term" value="F:DNA binding"/>
    <property type="evidence" value="ECO:0007669"/>
    <property type="project" value="UniProtKB-KW"/>
</dbReference>
<evidence type="ECO:0000256" key="7">
    <source>
        <dbReference type="ARBA" id="ARBA00022840"/>
    </source>
</evidence>
<keyword evidence="3 15" id="KW-0547">Nucleotide-binding</keyword>
<evidence type="ECO:0000256" key="13">
    <source>
        <dbReference type="ARBA" id="ARBA00034808"/>
    </source>
</evidence>
<dbReference type="Proteomes" id="UP000050901">
    <property type="component" value="Unassembled WGS sequence"/>
</dbReference>
<dbReference type="PATRIC" id="fig|1423771.3.peg.686"/>
<evidence type="ECO:0000259" key="17">
    <source>
        <dbReference type="PROSITE" id="PS51194"/>
    </source>
</evidence>
<organism evidence="18 19">
    <name type="scientific">Limosilactobacillus mucosae DSM 13345</name>
    <dbReference type="NCBI Taxonomy" id="1423771"/>
    <lineage>
        <taxon>Bacteria</taxon>
        <taxon>Bacillati</taxon>
        <taxon>Bacillota</taxon>
        <taxon>Bacilli</taxon>
        <taxon>Lactobacillales</taxon>
        <taxon>Lactobacillaceae</taxon>
        <taxon>Limosilactobacillus</taxon>
    </lineage>
</organism>
<dbReference type="Pfam" id="PF17191">
    <property type="entry name" value="RecG_wedge"/>
    <property type="match status" value="1"/>
</dbReference>
<keyword evidence="9 15" id="KW-0233">DNA recombination</keyword>
<accession>A0A0R1NYA3</accession>
<feature type="domain" description="Helicase C-terminal" evidence="17">
    <location>
        <begin position="466"/>
        <end position="631"/>
    </location>
</feature>
<dbReference type="Gene3D" id="2.40.50.140">
    <property type="entry name" value="Nucleic acid-binding proteins"/>
    <property type="match status" value="1"/>
</dbReference>
<protein>
    <recommendedName>
        <fullName evidence="2 15">ATP-dependent DNA helicase RecG</fullName>
        <ecNumber evidence="13 15">5.6.2.4</ecNumber>
    </recommendedName>
</protein>
<sequence length="695" mass="77673">MSSAGDAAFLLPAIKGGVCLKSLQDPVGCLKGVGPKTVEALATLDIKTVEDLLTYFPSRYDDFAPTDLSTAKDRQKVTVHGTVSSEPVLTRYGYRRNRLSFRLLVDRNVVLTTFFNQPYLKNSIILNTHVTVQGKWDAARQQILGSKLFTQNQERELGAIYPANKHVSQKTLRKLIKQAYDQYKDVIATLLPISLRQRYQLMERREMIRQMHWPTTPFVAKQAQKTAAYEEFFLFQLRLQAIRRAHRQDDGNQILYNNQELKEFIKTIPFELTDAQKRSVNEICRDLRAPYQMNRLLQGDVGSGKTIVAALAIAATVNAGYQAALMAPTEILAAQHAAKLADIFEGTHVSVGLLTGSMTAKQHKQLLNEIKAGTINLVVGTHALIQDKVDYANLGLAIIDEQHRFGVRQRQLLREKGENPDVLAMTATPIPRTLAITTYGEMDVSIIDQLPAGRKPIETRWLRENQSGAALSFLKEQLADGAQVYVVSPLIEQSESIDVKNATDLYEKFAEYFAPDYRVGLLHGRMSSDEKAAVMQQFKDNQLQVLVATTVIEVGVDNPNATVMLIYDADRFGLAQLHQLRGRVGRGQRQSYCLLIADPKTEDGQARMQTMTETTDGFAVAQRDLELRGSGDVLGTNQSGLPQFKVGDPIGDLKMLQTARADAGALLAAPHWDEKDENQPLVLYLKRHQLETHFD</sequence>